<reference evidence="13 14" key="1">
    <citation type="submission" date="2024-01" db="EMBL/GenBank/DDBJ databases">
        <authorList>
            <person name="Allen C."/>
            <person name="Tagirdzhanova G."/>
        </authorList>
    </citation>
    <scope>NUCLEOTIDE SEQUENCE [LARGE SCALE GENOMIC DNA]</scope>
</reference>
<dbReference type="PANTHER" id="PTHR23033">
    <property type="entry name" value="BETA1,3-GALACTOSYLTRANSFERASE"/>
    <property type="match status" value="1"/>
</dbReference>
<dbReference type="InterPro" id="IPR003378">
    <property type="entry name" value="Fringe-like_glycosylTrfase"/>
</dbReference>
<comment type="pathway">
    <text evidence="2">Protein modification; protein glycosylation.</text>
</comment>
<keyword evidence="8" id="KW-0547">Nucleotide-binding</keyword>
<comment type="subcellular location">
    <subcellularLocation>
        <location evidence="1">Membrane</location>
        <topology evidence="1">Single-pass type II membrane protein</topology>
    </subcellularLocation>
</comment>
<proteinExistence type="inferred from homology"/>
<dbReference type="Pfam" id="PF02434">
    <property type="entry name" value="Fringe"/>
    <property type="match status" value="1"/>
</dbReference>
<dbReference type="PANTHER" id="PTHR23033:SF40">
    <property type="entry name" value="APPLE DOMAIN-CONTAINING PROTEIN"/>
    <property type="match status" value="1"/>
</dbReference>
<accession>A0ABP0CV88</accession>
<gene>
    <name evidence="13" type="ORF">SCUCBS95973_009478</name>
</gene>
<dbReference type="Proteomes" id="UP001642405">
    <property type="component" value="Unassembled WGS sequence"/>
</dbReference>
<dbReference type="InterPro" id="IPR026050">
    <property type="entry name" value="C1GALT1/C1GALT1_chp1"/>
</dbReference>
<name>A0ABP0CV88_9PEZI</name>
<dbReference type="EMBL" id="CAWUHB010000108">
    <property type="protein sequence ID" value="CAK7236064.1"/>
    <property type="molecule type" value="Genomic_DNA"/>
</dbReference>
<evidence type="ECO:0000256" key="3">
    <source>
        <dbReference type="ARBA" id="ARBA00006462"/>
    </source>
</evidence>
<comment type="caution">
    <text evidence="13">The sequence shown here is derived from an EMBL/GenBank/DDBJ whole genome shotgun (WGS) entry which is preliminary data.</text>
</comment>
<keyword evidence="14" id="KW-1185">Reference proteome</keyword>
<comment type="similarity">
    <text evidence="3">Belongs to the glycosyltransferase 31 family. Beta3-Gal-T subfamily.</text>
</comment>
<protein>
    <recommendedName>
        <fullName evidence="4">N-acetylgalactosaminide beta-1,3-galactosyltransferase</fullName>
        <ecNumber evidence="4">2.4.1.122</ecNumber>
    </recommendedName>
</protein>
<evidence type="ECO:0000256" key="7">
    <source>
        <dbReference type="ARBA" id="ARBA00022692"/>
    </source>
</evidence>
<evidence type="ECO:0000256" key="8">
    <source>
        <dbReference type="ARBA" id="ARBA00022741"/>
    </source>
</evidence>
<dbReference type="EC" id="2.4.1.122" evidence="4"/>
<evidence type="ECO:0000256" key="4">
    <source>
        <dbReference type="ARBA" id="ARBA00012557"/>
    </source>
</evidence>
<evidence type="ECO:0000256" key="11">
    <source>
        <dbReference type="ARBA" id="ARBA00023136"/>
    </source>
</evidence>
<keyword evidence="10" id="KW-1133">Transmembrane helix</keyword>
<evidence type="ECO:0000256" key="2">
    <source>
        <dbReference type="ARBA" id="ARBA00004922"/>
    </source>
</evidence>
<keyword evidence="6" id="KW-0808">Transferase</keyword>
<organism evidence="13 14">
    <name type="scientific">Sporothrix curviconia</name>
    <dbReference type="NCBI Taxonomy" id="1260050"/>
    <lineage>
        <taxon>Eukaryota</taxon>
        <taxon>Fungi</taxon>
        <taxon>Dikarya</taxon>
        <taxon>Ascomycota</taxon>
        <taxon>Pezizomycotina</taxon>
        <taxon>Sordariomycetes</taxon>
        <taxon>Sordariomycetidae</taxon>
        <taxon>Ophiostomatales</taxon>
        <taxon>Ophiostomataceae</taxon>
        <taxon>Sporothrix</taxon>
    </lineage>
</organism>
<keyword evidence="5" id="KW-0328">Glycosyltransferase</keyword>
<evidence type="ECO:0000259" key="12">
    <source>
        <dbReference type="Pfam" id="PF02434"/>
    </source>
</evidence>
<evidence type="ECO:0000256" key="9">
    <source>
        <dbReference type="ARBA" id="ARBA00022968"/>
    </source>
</evidence>
<keyword evidence="9" id="KW-0735">Signal-anchor</keyword>
<evidence type="ECO:0000256" key="6">
    <source>
        <dbReference type="ARBA" id="ARBA00022679"/>
    </source>
</evidence>
<evidence type="ECO:0000313" key="14">
    <source>
        <dbReference type="Proteomes" id="UP001642405"/>
    </source>
</evidence>
<feature type="domain" description="Fringe-like glycosyltransferase" evidence="12">
    <location>
        <begin position="184"/>
        <end position="342"/>
    </location>
</feature>
<keyword evidence="7" id="KW-0812">Transmembrane</keyword>
<dbReference type="Gene3D" id="3.90.550.50">
    <property type="match status" value="1"/>
</dbReference>
<sequence length="451" mass="50720">MAMVTPRSRTRIWRRLVALALALALAFCLLPYDNHARLAIRYITYTSWQKPFSRQRMLAMPAPHPVDLAADVALIIKSGYGTKDRFPGTLAFMDNHFTSILLMADFATKPGQHYNCCHGLDLPVHDVVAKTIERAPLRDGERKPLHVVNYARLQAALAANNDTLAMEHSREFGWQLDAMKFISSLELAYTTFPDKKWYILTDDDTYLVRPSLRQFLGQFAPEDAHYLGNAVGGWEGRFAHGGSGVLISQGAMRRLFVDRPAVVTQMHHVALTTGMGDSLLSHTMMQIGAYVAEQHSLFFSGETPTTTKLKPDRFCMPILSFHGLRSDDATLQVDRVLRQAEDRPTLWLDIWRLYGGPELASPDLPAFRADWDYVGRLDEYTTSIEEVGDEQACFQQCVGGRHKSSCLAWVWEAERKVCHLSPWMIIGEHTAGRTTGLNPARVQEMVKACGP</sequence>
<evidence type="ECO:0000256" key="1">
    <source>
        <dbReference type="ARBA" id="ARBA00004606"/>
    </source>
</evidence>
<evidence type="ECO:0000256" key="10">
    <source>
        <dbReference type="ARBA" id="ARBA00022989"/>
    </source>
</evidence>
<keyword evidence="11" id="KW-0472">Membrane</keyword>
<evidence type="ECO:0000256" key="5">
    <source>
        <dbReference type="ARBA" id="ARBA00022676"/>
    </source>
</evidence>
<evidence type="ECO:0000313" key="13">
    <source>
        <dbReference type="EMBL" id="CAK7236064.1"/>
    </source>
</evidence>